<dbReference type="GO" id="GO:0022900">
    <property type="term" value="P:electron transport chain"/>
    <property type="evidence" value="ECO:0007669"/>
    <property type="project" value="InterPro"/>
</dbReference>
<evidence type="ECO:0000313" key="1">
    <source>
        <dbReference type="EMBL" id="ASF44366.1"/>
    </source>
</evidence>
<name>A0A1Z4BSS4_9FLAO</name>
<dbReference type="Gene3D" id="1.20.120.10">
    <property type="entry name" value="Cytochrome c/b562"/>
    <property type="match status" value="1"/>
</dbReference>
<dbReference type="Proteomes" id="UP000197007">
    <property type="component" value="Chromosome"/>
</dbReference>
<dbReference type="GO" id="GO:0020037">
    <property type="term" value="F:heme binding"/>
    <property type="evidence" value="ECO:0007669"/>
    <property type="project" value="InterPro"/>
</dbReference>
<evidence type="ECO:0008006" key="3">
    <source>
        <dbReference type="Google" id="ProtNLM"/>
    </source>
</evidence>
<reference evidence="2" key="1">
    <citation type="submission" date="2017-06" db="EMBL/GenBank/DDBJ databases">
        <title>Complete genome sequence of Capnocytophaga sp. KCOM 1579 (=ChDC OS43) isolated from a human refractory periapical abscess lesion.</title>
        <authorList>
            <person name="Kook J.-K."/>
            <person name="Park S.-N."/>
            <person name="Lim Y.K."/>
            <person name="Roh H."/>
        </authorList>
    </citation>
    <scope>NUCLEOTIDE SEQUENCE [LARGE SCALE GENOMIC DNA]</scope>
    <source>
        <strain evidence="2">ChDC OS43</strain>
    </source>
</reference>
<dbReference type="InterPro" id="IPR010980">
    <property type="entry name" value="Cyt_c/b562"/>
</dbReference>
<gene>
    <name evidence="1" type="ORF">CBG49_15370</name>
</gene>
<organism evidence="1 2">
    <name type="scientific">Capnocytophaga endodontalis</name>
    <dbReference type="NCBI Taxonomy" id="2708117"/>
    <lineage>
        <taxon>Bacteria</taxon>
        <taxon>Pseudomonadati</taxon>
        <taxon>Bacteroidota</taxon>
        <taxon>Flavobacteriia</taxon>
        <taxon>Flavobacteriales</taxon>
        <taxon>Flavobacteriaceae</taxon>
        <taxon>Capnocytophaga</taxon>
    </lineage>
</organism>
<sequence length="155" mass="16936">MKKMSFIALLVLSLAANVVLVRKLFVGNTQVIEGDSRTSIVVSQPNRDFVMSEMRNFVETLHQINMGIEQNDSSLIVEAARSSGGSVAHHAPAGLIASIPMGFKTIGFDTHAKFDSIANSAEKNFDPKVTQQQVTALLGNCVACHRNYRMDVKKD</sequence>
<dbReference type="RefSeq" id="WP_088595164.1">
    <property type="nucleotide sequence ID" value="NZ_CP022022.1"/>
</dbReference>
<dbReference type="KEGG" id="capn:CBG49_15370"/>
<protein>
    <recommendedName>
        <fullName evidence="3">Cytochrome C</fullName>
    </recommendedName>
</protein>
<accession>A0A1Z4BSS4</accession>
<dbReference type="SUPFAM" id="SSF47175">
    <property type="entry name" value="Cytochromes"/>
    <property type="match status" value="1"/>
</dbReference>
<evidence type="ECO:0000313" key="2">
    <source>
        <dbReference type="Proteomes" id="UP000197007"/>
    </source>
</evidence>
<dbReference type="EMBL" id="CP022022">
    <property type="protein sequence ID" value="ASF44366.1"/>
    <property type="molecule type" value="Genomic_DNA"/>
</dbReference>
<keyword evidence="2" id="KW-1185">Reference proteome</keyword>
<dbReference type="GO" id="GO:0005506">
    <property type="term" value="F:iron ion binding"/>
    <property type="evidence" value="ECO:0007669"/>
    <property type="project" value="InterPro"/>
</dbReference>
<proteinExistence type="predicted"/>
<dbReference type="GO" id="GO:0009055">
    <property type="term" value="F:electron transfer activity"/>
    <property type="evidence" value="ECO:0007669"/>
    <property type="project" value="InterPro"/>
</dbReference>
<dbReference type="AlphaFoldDB" id="A0A1Z4BSS4"/>